<feature type="compositionally biased region" description="Low complexity" evidence="9">
    <location>
        <begin position="280"/>
        <end position="292"/>
    </location>
</feature>
<dbReference type="InterPro" id="IPR025086">
    <property type="entry name" value="SDE2/SF3A3_SAP"/>
</dbReference>
<feature type="region of interest" description="Disordered" evidence="9">
    <location>
        <begin position="213"/>
        <end position="333"/>
    </location>
</feature>
<gene>
    <name evidence="12" type="ORF">BVC80_9079g101</name>
</gene>
<comment type="subcellular location">
    <subcellularLocation>
        <location evidence="2">Cytoplasm</location>
    </subcellularLocation>
    <subcellularLocation>
        <location evidence="1">Nucleus</location>
    </subcellularLocation>
</comment>
<dbReference type="SUPFAM" id="SSF54236">
    <property type="entry name" value="Ubiquitin-like"/>
    <property type="match status" value="1"/>
</dbReference>
<dbReference type="AlphaFoldDB" id="A0A200PUR8"/>
<comment type="caution">
    <text evidence="12">The sequence shown here is derived from an EMBL/GenBank/DDBJ whole genome shotgun (WGS) entry which is preliminary data.</text>
</comment>
<reference evidence="12 13" key="1">
    <citation type="journal article" date="2017" name="Mol. Plant">
        <title>The Genome of Medicinal Plant Macleaya cordata Provides New Insights into Benzylisoquinoline Alkaloids Metabolism.</title>
        <authorList>
            <person name="Liu X."/>
            <person name="Liu Y."/>
            <person name="Huang P."/>
            <person name="Ma Y."/>
            <person name="Qing Z."/>
            <person name="Tang Q."/>
            <person name="Cao H."/>
            <person name="Cheng P."/>
            <person name="Zheng Y."/>
            <person name="Yuan Z."/>
            <person name="Zhou Y."/>
            <person name="Liu J."/>
            <person name="Tang Z."/>
            <person name="Zhuo Y."/>
            <person name="Zhang Y."/>
            <person name="Yu L."/>
            <person name="Huang J."/>
            <person name="Yang P."/>
            <person name="Peng Q."/>
            <person name="Zhang J."/>
            <person name="Jiang W."/>
            <person name="Zhang Z."/>
            <person name="Lin K."/>
            <person name="Ro D.K."/>
            <person name="Chen X."/>
            <person name="Xiong X."/>
            <person name="Shang Y."/>
            <person name="Huang S."/>
            <person name="Zeng J."/>
        </authorList>
    </citation>
    <scope>NUCLEOTIDE SEQUENCE [LARGE SCALE GENOMIC DNA]</scope>
    <source>
        <strain evidence="13">cv. BLH2017</strain>
        <tissue evidence="12">Root</tissue>
    </source>
</reference>
<evidence type="ECO:0000259" key="10">
    <source>
        <dbReference type="Pfam" id="PF13297"/>
    </source>
</evidence>
<evidence type="ECO:0000256" key="2">
    <source>
        <dbReference type="ARBA" id="ARBA00004496"/>
    </source>
</evidence>
<dbReference type="InterPro" id="IPR029071">
    <property type="entry name" value="Ubiquitin-like_domsf"/>
</dbReference>
<evidence type="ECO:0000256" key="3">
    <source>
        <dbReference type="ARBA" id="ARBA00008726"/>
    </source>
</evidence>
<dbReference type="OMA" id="CFWTGLE"/>
<evidence type="ECO:0000256" key="9">
    <source>
        <dbReference type="SAM" id="MobiDB-lite"/>
    </source>
</evidence>
<dbReference type="GO" id="GO:0005634">
    <property type="term" value="C:nucleus"/>
    <property type="evidence" value="ECO:0007669"/>
    <property type="project" value="UniProtKB-SubCell"/>
</dbReference>
<keyword evidence="13" id="KW-1185">Reference proteome</keyword>
<dbReference type="CDD" id="cd17039">
    <property type="entry name" value="Ubl_ubiquitin_like"/>
    <property type="match status" value="1"/>
</dbReference>
<dbReference type="Proteomes" id="UP000195402">
    <property type="component" value="Unassembled WGS sequence"/>
</dbReference>
<dbReference type="PANTHER" id="PTHR12786:SF1">
    <property type="entry name" value="SPLICING REGULATOR SDE2"/>
    <property type="match status" value="1"/>
</dbReference>
<dbReference type="Pfam" id="PF13297">
    <property type="entry name" value="SDE2_2C"/>
    <property type="match status" value="1"/>
</dbReference>
<keyword evidence="8" id="KW-0131">Cell cycle</keyword>
<feature type="domain" description="SDE2/SF3A3 SAP" evidence="10">
    <location>
        <begin position="389"/>
        <end position="461"/>
    </location>
</feature>
<dbReference type="FunCoup" id="A0A200PUR8">
    <property type="interactions" value="2892"/>
</dbReference>
<keyword evidence="5" id="KW-0507">mRNA processing</keyword>
<protein>
    <submittedName>
        <fullName evidence="12">Sde2 N-terminal domain</fullName>
    </submittedName>
</protein>
<keyword evidence="6" id="KW-0508">mRNA splicing</keyword>
<dbReference type="Gene3D" id="3.10.20.90">
    <property type="entry name" value="Phosphatidylinositol 3-kinase Catalytic Subunit, Chain A, domain 1"/>
    <property type="match status" value="1"/>
</dbReference>
<evidence type="ECO:0000256" key="5">
    <source>
        <dbReference type="ARBA" id="ARBA00022664"/>
    </source>
</evidence>
<dbReference type="InterPro" id="IPR051421">
    <property type="entry name" value="RNA_Proc_DNA_Dmg_Regulator"/>
</dbReference>
<feature type="domain" description="SDE2-like" evidence="11">
    <location>
        <begin position="80"/>
        <end position="182"/>
    </location>
</feature>
<dbReference type="PANTHER" id="PTHR12786">
    <property type="entry name" value="SPLICING FACTOR SF3A-RELATED"/>
    <property type="match status" value="1"/>
</dbReference>
<dbReference type="InterPro" id="IPR053822">
    <property type="entry name" value="SDE2-like_dom"/>
</dbReference>
<dbReference type="Pfam" id="PF22782">
    <property type="entry name" value="SDE2"/>
    <property type="match status" value="1"/>
</dbReference>
<comment type="similarity">
    <text evidence="3">Belongs to the SDE2 family.</text>
</comment>
<feature type="compositionally biased region" description="Basic and acidic residues" evidence="9">
    <location>
        <begin position="320"/>
        <end position="332"/>
    </location>
</feature>
<dbReference type="GO" id="GO:0006397">
    <property type="term" value="P:mRNA processing"/>
    <property type="evidence" value="ECO:0007669"/>
    <property type="project" value="UniProtKB-KW"/>
</dbReference>
<dbReference type="STRING" id="56857.A0A200PUR8"/>
<accession>A0A200PUR8</accession>
<dbReference type="EMBL" id="MVGT01004035">
    <property type="protein sequence ID" value="OVA01959.1"/>
    <property type="molecule type" value="Genomic_DNA"/>
</dbReference>
<proteinExistence type="inferred from homology"/>
<evidence type="ECO:0000256" key="6">
    <source>
        <dbReference type="ARBA" id="ARBA00023187"/>
    </source>
</evidence>
<dbReference type="OrthoDB" id="547031at2759"/>
<dbReference type="InParanoid" id="A0A200PUR8"/>
<evidence type="ECO:0000313" key="12">
    <source>
        <dbReference type="EMBL" id="OVA01959.1"/>
    </source>
</evidence>
<evidence type="ECO:0000313" key="13">
    <source>
        <dbReference type="Proteomes" id="UP000195402"/>
    </source>
</evidence>
<keyword evidence="7" id="KW-0539">Nucleus</keyword>
<evidence type="ECO:0000256" key="8">
    <source>
        <dbReference type="ARBA" id="ARBA00023306"/>
    </source>
</evidence>
<feature type="compositionally biased region" description="Acidic residues" evidence="9">
    <location>
        <begin position="214"/>
        <end position="230"/>
    </location>
</feature>
<dbReference type="GO" id="GO:0005737">
    <property type="term" value="C:cytoplasm"/>
    <property type="evidence" value="ECO:0007669"/>
    <property type="project" value="UniProtKB-SubCell"/>
</dbReference>
<sequence>MEIYNVLVKLLDGNTATLKFSSPVISGEVIKNHLYKITHIPPQHQRLVTGSKQIKDETLITVPENGGGFCTIHLLLRLLGGKGGFGSLLRGAATKAGQKKTNNFDACRDMSGRRLRHVNAEKKLEEWKAEEDGRKLEKIAEDFIKKKAKAVEKSGSGESEKYIEKYREDSAKCMDDIEASVRESFGLLEDSKRKILPTAGNASKRLKLWMVKETEDESDSSDEDEDEDDEKSVVLDDGSNAVKLKDGEGSSGSGAHSDGDDGSLAVKIKDGEGSSGSGSGAHSDGESSAGGSTESNLDEEPENVNLGGSEVGKGSGSVAVHDEPNLRSHEDVSGAEVVHAEGNGSVETKSGNHKQTVDESANISNLEAVKGSDNSAVVAEANDSVEEVAVASTNNCDLEKPLNFDDFNSAVEMEVLGMERLKVELHAHGLKCGGTLQERASRLFLLKTTPVDKLPKKLLAKK</sequence>
<dbReference type="GO" id="GO:0008380">
    <property type="term" value="P:RNA splicing"/>
    <property type="evidence" value="ECO:0007669"/>
    <property type="project" value="UniProtKB-KW"/>
</dbReference>
<organism evidence="12 13">
    <name type="scientific">Macleaya cordata</name>
    <name type="common">Five-seeded plume-poppy</name>
    <name type="synonym">Bocconia cordata</name>
    <dbReference type="NCBI Taxonomy" id="56857"/>
    <lineage>
        <taxon>Eukaryota</taxon>
        <taxon>Viridiplantae</taxon>
        <taxon>Streptophyta</taxon>
        <taxon>Embryophyta</taxon>
        <taxon>Tracheophyta</taxon>
        <taxon>Spermatophyta</taxon>
        <taxon>Magnoliopsida</taxon>
        <taxon>Ranunculales</taxon>
        <taxon>Papaveraceae</taxon>
        <taxon>Papaveroideae</taxon>
        <taxon>Macleaya</taxon>
    </lineage>
</organism>
<evidence type="ECO:0000256" key="7">
    <source>
        <dbReference type="ARBA" id="ARBA00023242"/>
    </source>
</evidence>
<evidence type="ECO:0000256" key="4">
    <source>
        <dbReference type="ARBA" id="ARBA00022490"/>
    </source>
</evidence>
<name>A0A200PUR8_MACCD</name>
<evidence type="ECO:0000256" key="1">
    <source>
        <dbReference type="ARBA" id="ARBA00004123"/>
    </source>
</evidence>
<evidence type="ECO:0000259" key="11">
    <source>
        <dbReference type="Pfam" id="PF22782"/>
    </source>
</evidence>
<keyword evidence="4" id="KW-0963">Cytoplasm</keyword>